<dbReference type="AlphaFoldDB" id="A0A0C9QDP6"/>
<dbReference type="Proteomes" id="UP000032552">
    <property type="component" value="Unassembled WGS sequence"/>
</dbReference>
<dbReference type="InterPro" id="IPR011256">
    <property type="entry name" value="Reg_factor_effector_dom_sf"/>
</dbReference>
<evidence type="ECO:0008006" key="3">
    <source>
        <dbReference type="Google" id="ProtNLM"/>
    </source>
</evidence>
<dbReference type="Gene3D" id="3.20.80.10">
    <property type="entry name" value="Regulatory factor, effector binding domain"/>
    <property type="match status" value="1"/>
</dbReference>
<dbReference type="EMBL" id="BAYM01000385">
    <property type="protein sequence ID" value="GAN37892.1"/>
    <property type="molecule type" value="Genomic_DNA"/>
</dbReference>
<accession>A0A0C9QDP6</accession>
<name>A0A0C9QDP6_LACPA</name>
<protein>
    <recommendedName>
        <fullName evidence="3">GyrI-like small molecule binding domain-containing protein</fullName>
    </recommendedName>
</protein>
<sequence length="211" mass="24259">MMHKFDWREVERDEYSRSEEPSFVKLTTRSYITVMGVAPDRVTDQAFTSLAAAVTQIAERISEGPDAGIDIPNFKAYHPYPLQAVWSGGDKISKRHIFRLWLKQPLFIHEDQFEAALTQLHFEPAIAQQLHLEQLAEGFEIQSFNSTPLTDEAPAIARIQTVINRDHLVPKFDDRHREVYLEGYQGEVPVLYRVPLDENFGEVGDEQVAYN</sequence>
<comment type="caution">
    <text evidence="1">The sequence shown here is derived from an EMBL/GenBank/DDBJ whole genome shotgun (WGS) entry which is preliminary data.</text>
</comment>
<reference evidence="2" key="1">
    <citation type="submission" date="2014-05" db="EMBL/GenBank/DDBJ databases">
        <title>Whole genome sequencing of Lactobacillus casei NRIC0644.</title>
        <authorList>
            <person name="Atarashi H."/>
            <person name="Yoshida Y."/>
            <person name="Fujimura S."/>
            <person name="Tanaka N."/>
            <person name="Shiwa Y."/>
            <person name="Yoshikawa H."/>
            <person name="Okada S."/>
            <person name="Nakagawa J."/>
        </authorList>
    </citation>
    <scope>NUCLEOTIDE SEQUENCE [LARGE SCALE GENOMIC DNA]</scope>
    <source>
        <strain evidence="2">NRIC0644</strain>
    </source>
</reference>
<organism evidence="1 2">
    <name type="scientific">Lacticaseibacillus paracasei NRIC 0644</name>
    <dbReference type="NCBI Taxonomy" id="1435038"/>
    <lineage>
        <taxon>Bacteria</taxon>
        <taxon>Bacillati</taxon>
        <taxon>Bacillota</taxon>
        <taxon>Bacilli</taxon>
        <taxon>Lactobacillales</taxon>
        <taxon>Lactobacillaceae</taxon>
        <taxon>Lacticaseibacillus</taxon>
    </lineage>
</organism>
<evidence type="ECO:0000313" key="1">
    <source>
        <dbReference type="EMBL" id="GAN37892.1"/>
    </source>
</evidence>
<gene>
    <name evidence="1" type="ORF">LC0644_2481</name>
</gene>
<proteinExistence type="predicted"/>
<evidence type="ECO:0000313" key="2">
    <source>
        <dbReference type="Proteomes" id="UP000032552"/>
    </source>
</evidence>